<dbReference type="EMBL" id="GBRH01163732">
    <property type="protein sequence ID" value="JAE34164.1"/>
    <property type="molecule type" value="Transcribed_RNA"/>
</dbReference>
<accession>A0A0A9HED8</accession>
<name>A0A0A9HED8_ARUDO</name>
<reference evidence="1" key="1">
    <citation type="submission" date="2014-09" db="EMBL/GenBank/DDBJ databases">
        <authorList>
            <person name="Magalhaes I.L.F."/>
            <person name="Oliveira U."/>
            <person name="Santos F.R."/>
            <person name="Vidigal T.H.D.A."/>
            <person name="Brescovit A.D."/>
            <person name="Santos A.J."/>
        </authorList>
    </citation>
    <scope>NUCLEOTIDE SEQUENCE</scope>
    <source>
        <tissue evidence="1">Shoot tissue taken approximately 20 cm above the soil surface</tissue>
    </source>
</reference>
<sequence>MRNTRPVLLHSFIGRGCTSAV</sequence>
<dbReference type="AlphaFoldDB" id="A0A0A9HED8"/>
<organism evidence="1">
    <name type="scientific">Arundo donax</name>
    <name type="common">Giant reed</name>
    <name type="synonym">Donax arundinaceus</name>
    <dbReference type="NCBI Taxonomy" id="35708"/>
    <lineage>
        <taxon>Eukaryota</taxon>
        <taxon>Viridiplantae</taxon>
        <taxon>Streptophyta</taxon>
        <taxon>Embryophyta</taxon>
        <taxon>Tracheophyta</taxon>
        <taxon>Spermatophyta</taxon>
        <taxon>Magnoliopsida</taxon>
        <taxon>Liliopsida</taxon>
        <taxon>Poales</taxon>
        <taxon>Poaceae</taxon>
        <taxon>PACMAD clade</taxon>
        <taxon>Arundinoideae</taxon>
        <taxon>Arundineae</taxon>
        <taxon>Arundo</taxon>
    </lineage>
</organism>
<proteinExistence type="predicted"/>
<protein>
    <submittedName>
        <fullName evidence="1">Uncharacterized protein</fullName>
    </submittedName>
</protein>
<reference evidence="1" key="2">
    <citation type="journal article" date="2015" name="Data Brief">
        <title>Shoot transcriptome of the giant reed, Arundo donax.</title>
        <authorList>
            <person name="Barrero R.A."/>
            <person name="Guerrero F.D."/>
            <person name="Moolhuijzen P."/>
            <person name="Goolsby J.A."/>
            <person name="Tidwell J."/>
            <person name="Bellgard S.E."/>
            <person name="Bellgard M.I."/>
        </authorList>
    </citation>
    <scope>NUCLEOTIDE SEQUENCE</scope>
    <source>
        <tissue evidence="1">Shoot tissue taken approximately 20 cm above the soil surface</tissue>
    </source>
</reference>
<evidence type="ECO:0000313" key="1">
    <source>
        <dbReference type="EMBL" id="JAE34164.1"/>
    </source>
</evidence>